<dbReference type="EC" id="3.4.21.-" evidence="7"/>
<evidence type="ECO:0000256" key="3">
    <source>
        <dbReference type="ARBA" id="ARBA00022825"/>
    </source>
</evidence>
<dbReference type="PATRIC" id="fig|1081904.3.peg.565"/>
<evidence type="ECO:0000259" key="6">
    <source>
        <dbReference type="Pfam" id="PF00082"/>
    </source>
</evidence>
<organism evidence="7 8">
    <name type="scientific">Hoylesella pleuritidis F0068</name>
    <dbReference type="NCBI Taxonomy" id="1081904"/>
    <lineage>
        <taxon>Bacteria</taxon>
        <taxon>Pseudomonadati</taxon>
        <taxon>Bacteroidota</taxon>
        <taxon>Bacteroidia</taxon>
        <taxon>Bacteroidales</taxon>
        <taxon>Prevotellaceae</taxon>
        <taxon>Hoylesella</taxon>
    </lineage>
</organism>
<reference evidence="7 8" key="1">
    <citation type="submission" date="2013-08" db="EMBL/GenBank/DDBJ databases">
        <authorList>
            <person name="Durkin A.S."/>
            <person name="Haft D.R."/>
            <person name="McCorrison J."/>
            <person name="Torralba M."/>
            <person name="Gillis M."/>
            <person name="Haft D.H."/>
            <person name="Methe B."/>
            <person name="Sutton G."/>
            <person name="Nelson K.E."/>
        </authorList>
    </citation>
    <scope>NUCLEOTIDE SEQUENCE [LARGE SCALE GENOMIC DNA]</scope>
    <source>
        <strain evidence="7 8">F0068</strain>
    </source>
</reference>
<dbReference type="CDD" id="cd00063">
    <property type="entry name" value="FN3"/>
    <property type="match status" value="1"/>
</dbReference>
<accession>U2MPI8</accession>
<dbReference type="InterPro" id="IPR000209">
    <property type="entry name" value="Peptidase_S8/S53_dom"/>
</dbReference>
<feature type="active site" description="Charge relay system" evidence="4">
    <location>
        <position position="446"/>
    </location>
</feature>
<dbReference type="PROSITE" id="PS00138">
    <property type="entry name" value="SUBTILASE_SER"/>
    <property type="match status" value="1"/>
</dbReference>
<evidence type="ECO:0000256" key="2">
    <source>
        <dbReference type="ARBA" id="ARBA00022801"/>
    </source>
</evidence>
<dbReference type="Proteomes" id="UP000016600">
    <property type="component" value="Unassembled WGS sequence"/>
</dbReference>
<proteinExistence type="inferred from homology"/>
<dbReference type="InterPro" id="IPR015500">
    <property type="entry name" value="Peptidase_S8_subtilisin-rel"/>
</dbReference>
<dbReference type="Gene3D" id="2.60.40.10">
    <property type="entry name" value="Immunoglobulins"/>
    <property type="match status" value="1"/>
</dbReference>
<comment type="caution">
    <text evidence="7">The sequence shown here is derived from an EMBL/GenBank/DDBJ whole genome shotgun (WGS) entry which is preliminary data.</text>
</comment>
<feature type="active site" description="Charge relay system" evidence="4">
    <location>
        <position position="169"/>
    </location>
</feature>
<keyword evidence="1 4" id="KW-0645">Protease</keyword>
<dbReference type="PANTHER" id="PTHR42884">
    <property type="entry name" value="PROPROTEIN CONVERTASE SUBTILISIN/KEXIN-RELATED"/>
    <property type="match status" value="1"/>
</dbReference>
<dbReference type="InterPro" id="IPR003961">
    <property type="entry name" value="FN3_dom"/>
</dbReference>
<evidence type="ECO:0000256" key="5">
    <source>
        <dbReference type="RuleBase" id="RU003355"/>
    </source>
</evidence>
<dbReference type="Gene3D" id="3.40.50.200">
    <property type="entry name" value="Peptidase S8/S53 domain"/>
    <property type="match status" value="1"/>
</dbReference>
<gene>
    <name evidence="7" type="ORF">HMPREF1218_0132</name>
</gene>
<keyword evidence="2 4" id="KW-0378">Hydrolase</keyword>
<dbReference type="InterPro" id="IPR023827">
    <property type="entry name" value="Peptidase_S8_Asp-AS"/>
</dbReference>
<dbReference type="InterPro" id="IPR036852">
    <property type="entry name" value="Peptidase_S8/S53_dom_sf"/>
</dbReference>
<dbReference type="PROSITE" id="PS51892">
    <property type="entry name" value="SUBTILASE"/>
    <property type="match status" value="1"/>
</dbReference>
<name>U2MPI8_9BACT</name>
<dbReference type="SUPFAM" id="SSF52743">
    <property type="entry name" value="Subtilisin-like"/>
    <property type="match status" value="1"/>
</dbReference>
<dbReference type="PROSITE" id="PS00137">
    <property type="entry name" value="SUBTILASE_HIS"/>
    <property type="match status" value="1"/>
</dbReference>
<feature type="domain" description="Peptidase S8/S53" evidence="6">
    <location>
        <begin position="162"/>
        <end position="483"/>
    </location>
</feature>
<dbReference type="PANTHER" id="PTHR42884:SF14">
    <property type="entry name" value="NEUROENDOCRINE CONVERTASE 1"/>
    <property type="match status" value="1"/>
</dbReference>
<dbReference type="Pfam" id="PF00082">
    <property type="entry name" value="Peptidase_S8"/>
    <property type="match status" value="1"/>
</dbReference>
<evidence type="ECO:0000256" key="4">
    <source>
        <dbReference type="PROSITE-ProRule" id="PRU01240"/>
    </source>
</evidence>
<evidence type="ECO:0000313" key="7">
    <source>
        <dbReference type="EMBL" id="ERK03560.1"/>
    </source>
</evidence>
<dbReference type="InterPro" id="IPR013783">
    <property type="entry name" value="Ig-like_fold"/>
</dbReference>
<keyword evidence="8" id="KW-1185">Reference proteome</keyword>
<comment type="similarity">
    <text evidence="4 5">Belongs to the peptidase S8 family.</text>
</comment>
<evidence type="ECO:0000256" key="1">
    <source>
        <dbReference type="ARBA" id="ARBA00022670"/>
    </source>
</evidence>
<evidence type="ECO:0000313" key="8">
    <source>
        <dbReference type="Proteomes" id="UP000016600"/>
    </source>
</evidence>
<dbReference type="GO" id="GO:0016485">
    <property type="term" value="P:protein processing"/>
    <property type="evidence" value="ECO:0007669"/>
    <property type="project" value="TreeGrafter"/>
</dbReference>
<dbReference type="GO" id="GO:0004252">
    <property type="term" value="F:serine-type endopeptidase activity"/>
    <property type="evidence" value="ECO:0007669"/>
    <property type="project" value="UniProtKB-UniRule"/>
</dbReference>
<sequence length="901" mass="98922">MAFIKLKANPEITTRAATEHLTRAKVFDDTEIKVEQVFDMTTEYADLKRSRGLDRWFVVRFDKSKDVNQVLDELRKDPAIEKAHGNVEIIPAKVSYRPASRAPIDPSKLLSANDGQGYLGFNDPYLKYQWHYMTTIESYGWFKEGADIDLFPAWQKETGDPNVVVAVMDSGIDFSHEDLAASAWKGTDKATGAEIHGRNFWYAESGQGDPNVIIPGAHGTHVAGTIAARNNNGVGISGVAGGNGQANSGVRLMSCEIYGRDDAANEVATSAAIAKAFEFAAENGALVCNCSWGYAFDRKKHLNNEYFHKLFKSQFALLKEGIDYFTDYAGCDPTGKKKLGSYMKGGLVFFASGNDSQNDIEMIPASYERVVAVGAFSSTGIPTDYMNKGPWVDILAPGGTTESQEVSKGILSTVPKAYYTMKTGPYPNTDFTLPSDNNYAYAQGTSMATPHVTGIAALIVSKFGKDNPNFTNENLRSRILSAVKASSPYLARPEANLAGKMGVGYIDANFALSDAETQSPDAPTIEVEDYSTHPTKGYYDAKINWQVTADADALNAEKTAFAYDIALYKMVDPSKPVQTTTAFSYNKGLGEGMEYEFTDLETDQEYIVKVTARDRFGNQSRTAEKTFRTRLNHAPEFTVMVEDNLKLLDTQPYYHKLLPVVDADNHTWTYTTTQLPSGVEFRRVANGFDLLIKVGTPGKYEFDITLTDQLGGKTTRKIAYEVISHKAPTKTKTLADVSLFENDKAVEIDLAQIFDTMPHHTLSFSASTNNATIAKAEITGTKLRLTPGKRGTATVTITVTDGVKSTSTTIQVIVTGANAPDTHAVYPIPAHSYIKALMRSGVRQVKAIVTSLRGQKLIDEMLEPDAKTHEITLGIDRLAPGTYYLLLKTDRVTSKHTFIKK</sequence>
<feature type="active site" description="Charge relay system" evidence="4">
    <location>
        <position position="218"/>
    </location>
</feature>
<dbReference type="AlphaFoldDB" id="U2MPI8"/>
<protein>
    <submittedName>
        <fullName evidence="7">Peptidase, S8/S53 family</fullName>
        <ecNumber evidence="7">3.4.21.-</ecNumber>
    </submittedName>
</protein>
<dbReference type="GO" id="GO:0016020">
    <property type="term" value="C:membrane"/>
    <property type="evidence" value="ECO:0007669"/>
    <property type="project" value="TreeGrafter"/>
</dbReference>
<keyword evidence="3 4" id="KW-0720">Serine protease</keyword>
<dbReference type="PRINTS" id="PR00723">
    <property type="entry name" value="SUBTILISIN"/>
</dbReference>
<dbReference type="EMBL" id="AWET01000008">
    <property type="protein sequence ID" value="ERK03560.1"/>
    <property type="molecule type" value="Genomic_DNA"/>
</dbReference>
<dbReference type="InterPro" id="IPR023828">
    <property type="entry name" value="Peptidase_S8_Ser-AS"/>
</dbReference>
<dbReference type="PROSITE" id="PS00136">
    <property type="entry name" value="SUBTILASE_ASP"/>
    <property type="match status" value="1"/>
</dbReference>
<dbReference type="InterPro" id="IPR022398">
    <property type="entry name" value="Peptidase_S8_His-AS"/>
</dbReference>